<dbReference type="GO" id="GO:0031419">
    <property type="term" value="F:cobalamin binding"/>
    <property type="evidence" value="ECO:0007669"/>
    <property type="project" value="UniProtKB-UniRule"/>
</dbReference>
<evidence type="ECO:0000256" key="23">
    <source>
        <dbReference type="PIRSR" id="PIRSR000381-2"/>
    </source>
</evidence>
<reference evidence="30" key="1">
    <citation type="submission" date="2019-11" db="EMBL/GenBank/DDBJ databases">
        <authorList>
            <person name="Feng L."/>
        </authorList>
    </citation>
    <scope>NUCLEOTIDE SEQUENCE</scope>
    <source>
        <strain evidence="30">AMuciniphilaLFYP55</strain>
    </source>
</reference>
<evidence type="ECO:0000256" key="18">
    <source>
        <dbReference type="ARBA" id="ARBA00025552"/>
    </source>
</evidence>
<evidence type="ECO:0000256" key="11">
    <source>
        <dbReference type="ARBA" id="ARBA00022679"/>
    </source>
</evidence>
<feature type="binding site" evidence="23">
    <location>
        <position position="843"/>
    </location>
    <ligand>
        <name>methylcob(III)alamin</name>
        <dbReference type="ChEBI" id="CHEBI:28115"/>
    </ligand>
</feature>
<evidence type="ECO:0000256" key="10">
    <source>
        <dbReference type="ARBA" id="ARBA00022628"/>
    </source>
</evidence>
<dbReference type="Gene3D" id="3.10.196.10">
    <property type="entry name" value="Vitamin B12-dependent methionine synthase, activation domain"/>
    <property type="match status" value="1"/>
</dbReference>
<dbReference type="UniPathway" id="UPA00051">
    <property type="reaction ID" value="UER00081"/>
</dbReference>
<dbReference type="GO" id="GO:0046653">
    <property type="term" value="P:tetrahydrofolate metabolic process"/>
    <property type="evidence" value="ECO:0007669"/>
    <property type="project" value="TreeGrafter"/>
</dbReference>
<dbReference type="NCBIfam" id="NF007024">
    <property type="entry name" value="PRK09490.1"/>
    <property type="match status" value="1"/>
</dbReference>
<evidence type="ECO:0000259" key="28">
    <source>
        <dbReference type="PROSITE" id="PS51332"/>
    </source>
</evidence>
<dbReference type="PANTHER" id="PTHR45833:SF1">
    <property type="entry name" value="METHIONINE SYNTHASE"/>
    <property type="match status" value="1"/>
</dbReference>
<feature type="binding site" evidence="23">
    <location>
        <begin position="791"/>
        <end position="795"/>
    </location>
    <ligand>
        <name>methylcob(III)alamin</name>
        <dbReference type="ChEBI" id="CHEBI:28115"/>
    </ligand>
</feature>
<dbReference type="InterPro" id="IPR011822">
    <property type="entry name" value="MetH"/>
</dbReference>
<dbReference type="InterPro" id="IPR004223">
    <property type="entry name" value="VitB12-dep_Met_synth_activ_dom"/>
</dbReference>
<dbReference type="PROSITE" id="PS50974">
    <property type="entry name" value="ADOMET_ACTIVATION"/>
    <property type="match status" value="1"/>
</dbReference>
<evidence type="ECO:0000256" key="14">
    <source>
        <dbReference type="ARBA" id="ARBA00022737"/>
    </source>
</evidence>
<feature type="binding site" evidence="23">
    <location>
        <position position="839"/>
    </location>
    <ligand>
        <name>methylcob(III)alamin</name>
        <dbReference type="ChEBI" id="CHEBI:28115"/>
    </ligand>
</feature>
<comment type="domain">
    <text evidence="21">Modular enzyme with four functionally distinct domains. The isolated Hcy-binding domain catalyzes methyl transfer from free methylcobalamin to homocysteine. The Hcy-binding domain in association with the pterin-binding domain catalyzes the methylation of cob(I)alamin by methyltetrahydrofolate and the methylation of homocysteine. The B12-binding domain binds the cofactor. The AdoMet activation domain binds S-adenosyl-L-methionine. Under aerobic conditions cob(I)alamin can be converted to inactive cob(II)alamin. Reductive methylation by S-adenosyl-L-methionine and flavodoxin regenerates methylcobalamin.</text>
</comment>
<evidence type="ECO:0000256" key="7">
    <source>
        <dbReference type="ARBA" id="ARBA00013998"/>
    </source>
</evidence>
<dbReference type="NCBIfam" id="TIGR02082">
    <property type="entry name" value="metH"/>
    <property type="match status" value="1"/>
</dbReference>
<dbReference type="EC" id="2.1.1.13" evidence="6 20"/>
<dbReference type="InterPro" id="IPR037010">
    <property type="entry name" value="VitB12-dep_Met_synth_activ_sf"/>
</dbReference>
<dbReference type="Gene3D" id="3.40.50.280">
    <property type="entry name" value="Cobalamin-binding domain"/>
    <property type="match status" value="1"/>
</dbReference>
<evidence type="ECO:0000256" key="12">
    <source>
        <dbReference type="ARBA" id="ARBA00022691"/>
    </source>
</evidence>
<gene>
    <name evidence="30" type="primary">metH</name>
    <name evidence="30" type="ORF">AMLFYP55_02160</name>
</gene>
<keyword evidence="12 21" id="KW-0949">S-adenosyl-L-methionine</keyword>
<dbReference type="InterPro" id="IPR000489">
    <property type="entry name" value="Pterin-binding_dom"/>
</dbReference>
<dbReference type="Gene3D" id="3.20.20.20">
    <property type="entry name" value="Dihydropteroate synthase-like"/>
    <property type="match status" value="1"/>
</dbReference>
<dbReference type="Pfam" id="PF02310">
    <property type="entry name" value="B12-binding"/>
    <property type="match status" value="1"/>
</dbReference>
<dbReference type="PROSITE" id="PS50970">
    <property type="entry name" value="HCY"/>
    <property type="match status" value="1"/>
</dbReference>
<accession>A0A6N2SM18</accession>
<evidence type="ECO:0000256" key="20">
    <source>
        <dbReference type="NCBIfam" id="TIGR02082"/>
    </source>
</evidence>
<dbReference type="Pfam" id="PF02574">
    <property type="entry name" value="S-methyl_trans"/>
    <property type="match status" value="1"/>
</dbReference>
<keyword evidence="9 21" id="KW-0028">Amino-acid biosynthesis</keyword>
<dbReference type="InterPro" id="IPR006158">
    <property type="entry name" value="Cobalamin-bd"/>
</dbReference>
<dbReference type="FunFam" id="3.20.20.330:FF:000001">
    <property type="entry name" value="Methionine synthase"/>
    <property type="match status" value="1"/>
</dbReference>
<evidence type="ECO:0000259" key="25">
    <source>
        <dbReference type="PROSITE" id="PS50970"/>
    </source>
</evidence>
<keyword evidence="13 21" id="KW-0479">Metal-binding</keyword>
<evidence type="ECO:0000256" key="1">
    <source>
        <dbReference type="ARBA" id="ARBA00001700"/>
    </source>
</evidence>
<protein>
    <recommendedName>
        <fullName evidence="7 20">Methionine synthase</fullName>
        <ecNumber evidence="6 20">2.1.1.13</ecNumber>
    </recommendedName>
    <alternativeName>
        <fullName evidence="19 21">5-methyltetrahydrofolate--homocysteine methyltransferase</fullName>
    </alternativeName>
</protein>
<evidence type="ECO:0000256" key="22">
    <source>
        <dbReference type="PIRSR" id="PIRSR000381-1"/>
    </source>
</evidence>
<dbReference type="Pfam" id="PF02607">
    <property type="entry name" value="B12-binding_2"/>
    <property type="match status" value="1"/>
</dbReference>
<dbReference type="InterPro" id="IPR003759">
    <property type="entry name" value="Cbl-bd_cap"/>
</dbReference>
<evidence type="ECO:0000256" key="2">
    <source>
        <dbReference type="ARBA" id="ARBA00001947"/>
    </source>
</evidence>
<name>A0A6N2SM18_9BACT</name>
<keyword evidence="10 21" id="KW-0846">Cobalamin</keyword>
<proteinExistence type="inferred from homology"/>
<dbReference type="Gene3D" id="1.10.288.10">
    <property type="entry name" value="Cobalamin-dependent Methionine Synthase, domain 2"/>
    <property type="match status" value="1"/>
</dbReference>
<dbReference type="AlphaFoldDB" id="A0A6N2SM18"/>
<dbReference type="SUPFAM" id="SSF47644">
    <property type="entry name" value="Methionine synthase domain"/>
    <property type="match status" value="1"/>
</dbReference>
<evidence type="ECO:0000256" key="4">
    <source>
        <dbReference type="ARBA" id="ARBA00005178"/>
    </source>
</evidence>
<comment type="cofactor">
    <cofactor evidence="3 21 22">
        <name>methylcob(III)alamin</name>
        <dbReference type="ChEBI" id="CHEBI:28115"/>
    </cofactor>
</comment>
<feature type="binding site" evidence="22 24">
    <location>
        <position position="344"/>
    </location>
    <ligand>
        <name>Zn(2+)</name>
        <dbReference type="ChEBI" id="CHEBI:29105"/>
    </ligand>
</feature>
<evidence type="ECO:0000256" key="13">
    <source>
        <dbReference type="ARBA" id="ARBA00022723"/>
    </source>
</evidence>
<dbReference type="PROSITE" id="PS50972">
    <property type="entry name" value="PTERIN_BINDING"/>
    <property type="match status" value="1"/>
</dbReference>
<comment type="similarity">
    <text evidence="5">Belongs to the vitamin-B12 dependent methionine synthase family.</text>
</comment>
<feature type="binding site" description="axial binding residue" evidence="22">
    <location>
        <position position="794"/>
    </location>
    <ligand>
        <name>methylcob(III)alamin</name>
        <dbReference type="ChEBI" id="CHEBI:28115"/>
    </ligand>
    <ligandPart>
        <name>Co</name>
        <dbReference type="ChEBI" id="CHEBI:27638"/>
    </ligandPart>
</feature>
<dbReference type="GO" id="GO:0050667">
    <property type="term" value="P:homocysteine metabolic process"/>
    <property type="evidence" value="ECO:0007669"/>
    <property type="project" value="TreeGrafter"/>
</dbReference>
<evidence type="ECO:0000256" key="5">
    <source>
        <dbReference type="ARBA" id="ARBA00010398"/>
    </source>
</evidence>
<feature type="binding site" evidence="23">
    <location>
        <position position="997"/>
    </location>
    <ligand>
        <name>S-adenosyl-L-methionine</name>
        <dbReference type="ChEBI" id="CHEBI:59789"/>
    </ligand>
</feature>
<dbReference type="SMART" id="SM01018">
    <property type="entry name" value="B12-binding_2"/>
    <property type="match status" value="1"/>
</dbReference>
<feature type="domain" description="Pterin-binding" evidence="26">
    <location>
        <begin position="390"/>
        <end position="651"/>
    </location>
</feature>
<keyword evidence="17 21" id="KW-0170">Cobalt</keyword>
<evidence type="ECO:0000256" key="19">
    <source>
        <dbReference type="ARBA" id="ARBA00031040"/>
    </source>
</evidence>
<dbReference type="PIRSF" id="PIRSF000381">
    <property type="entry name" value="MetH"/>
    <property type="match status" value="1"/>
</dbReference>
<comment type="pathway">
    <text evidence="4 21">Amino-acid biosynthesis; L-methionine biosynthesis via de novo pathway; L-methionine from L-homocysteine (MetH route): step 1/1.</text>
</comment>
<comment type="catalytic activity">
    <reaction evidence="1 21">
        <text>(6S)-5-methyl-5,6,7,8-tetrahydrofolate + L-homocysteine = (6S)-5,6,7,8-tetrahydrofolate + L-methionine</text>
        <dbReference type="Rhea" id="RHEA:11172"/>
        <dbReference type="ChEBI" id="CHEBI:18608"/>
        <dbReference type="ChEBI" id="CHEBI:57453"/>
        <dbReference type="ChEBI" id="CHEBI:57844"/>
        <dbReference type="ChEBI" id="CHEBI:58199"/>
        <dbReference type="EC" id="2.1.1.13"/>
    </reaction>
</comment>
<dbReference type="EMBL" id="CACRSS010000002">
    <property type="protein sequence ID" value="VYS92840.1"/>
    <property type="molecule type" value="Genomic_DNA"/>
</dbReference>
<dbReference type="CDD" id="cd00740">
    <property type="entry name" value="MeTr"/>
    <property type="match status" value="1"/>
</dbReference>
<organism evidence="30">
    <name type="scientific">Akkermansia muciniphila</name>
    <dbReference type="NCBI Taxonomy" id="239935"/>
    <lineage>
        <taxon>Bacteria</taxon>
        <taxon>Pseudomonadati</taxon>
        <taxon>Verrucomicrobiota</taxon>
        <taxon>Verrucomicrobiia</taxon>
        <taxon>Verrucomicrobiales</taxon>
        <taxon>Akkermansiaceae</taxon>
        <taxon>Akkermansia</taxon>
    </lineage>
</organism>
<feature type="binding site" evidence="22 24">
    <location>
        <position position="279"/>
    </location>
    <ligand>
        <name>Zn(2+)</name>
        <dbReference type="ChEBI" id="CHEBI:29105"/>
    </ligand>
</feature>
<evidence type="ECO:0000259" key="26">
    <source>
        <dbReference type="PROSITE" id="PS50972"/>
    </source>
</evidence>
<evidence type="ECO:0000256" key="3">
    <source>
        <dbReference type="ARBA" id="ARBA00001956"/>
    </source>
</evidence>
<dbReference type="Pfam" id="PF02965">
    <property type="entry name" value="Met_synt_B12"/>
    <property type="match status" value="1"/>
</dbReference>
<comment type="function">
    <text evidence="18 21">Catalyzes the transfer of a methyl group from methyl-cobalamin to homocysteine, yielding enzyme-bound cob(I)alamin and methionine. Subsequently, remethylates the cofactor using methyltetrahydrofolate.</text>
</comment>
<evidence type="ECO:0000256" key="21">
    <source>
        <dbReference type="PIRNR" id="PIRNR000381"/>
    </source>
</evidence>
<dbReference type="Pfam" id="PF00809">
    <property type="entry name" value="Pterin_bind"/>
    <property type="match status" value="1"/>
</dbReference>
<dbReference type="InterPro" id="IPR036724">
    <property type="entry name" value="Cobalamin-bd_sf"/>
</dbReference>
<dbReference type="SUPFAM" id="SSF51717">
    <property type="entry name" value="Dihydropteroate synthetase-like"/>
    <property type="match status" value="1"/>
</dbReference>
<dbReference type="Gene3D" id="1.10.1240.10">
    <property type="entry name" value="Methionine synthase domain"/>
    <property type="match status" value="1"/>
</dbReference>
<comment type="cofactor">
    <cofactor evidence="2 21 24">
        <name>Zn(2+)</name>
        <dbReference type="ChEBI" id="CHEBI:29105"/>
    </cofactor>
</comment>
<feature type="domain" description="B12-binding" evidence="28">
    <location>
        <begin position="781"/>
        <end position="916"/>
    </location>
</feature>
<keyword evidence="16 21" id="KW-0486">Methionine biosynthesis</keyword>
<dbReference type="SUPFAM" id="SSF56507">
    <property type="entry name" value="Methionine synthase activation domain-like"/>
    <property type="match status" value="1"/>
</dbReference>
<dbReference type="CDD" id="cd02069">
    <property type="entry name" value="methionine_synthase_B12_BD"/>
    <property type="match status" value="1"/>
</dbReference>
<keyword evidence="15 21" id="KW-0862">Zinc</keyword>
<feature type="binding site" evidence="22 24">
    <location>
        <position position="345"/>
    </location>
    <ligand>
        <name>Zn(2+)</name>
        <dbReference type="ChEBI" id="CHEBI:29105"/>
    </ligand>
</feature>
<dbReference type="InterPro" id="IPR036589">
    <property type="entry name" value="HCY_dom_sf"/>
</dbReference>
<keyword evidence="14" id="KW-0677">Repeat</keyword>
<dbReference type="FunFam" id="3.20.20.20:FF:000002">
    <property type="entry name" value="Methionine synthase"/>
    <property type="match status" value="1"/>
</dbReference>
<evidence type="ECO:0000256" key="16">
    <source>
        <dbReference type="ARBA" id="ARBA00023167"/>
    </source>
</evidence>
<keyword evidence="11 21" id="KW-0808">Transferase</keyword>
<feature type="binding site" evidence="23">
    <location>
        <position position="1175"/>
    </location>
    <ligand>
        <name>S-adenosyl-L-methionine</name>
        <dbReference type="ChEBI" id="CHEBI:59789"/>
    </ligand>
</feature>
<dbReference type="InterPro" id="IPR003726">
    <property type="entry name" value="HCY_dom"/>
</dbReference>
<feature type="binding site" evidence="23">
    <location>
        <begin position="1230"/>
        <end position="1231"/>
    </location>
    <ligand>
        <name>S-adenosyl-L-methionine</name>
        <dbReference type="ChEBI" id="CHEBI:59789"/>
    </ligand>
</feature>
<feature type="binding site" evidence="23">
    <location>
        <position position="895"/>
    </location>
    <ligand>
        <name>methylcob(III)alamin</name>
        <dbReference type="ChEBI" id="CHEBI:28115"/>
    </ligand>
</feature>
<dbReference type="GO" id="GO:0008705">
    <property type="term" value="F:methionine synthase activity"/>
    <property type="evidence" value="ECO:0007669"/>
    <property type="project" value="UniProtKB-UniRule"/>
</dbReference>
<evidence type="ECO:0000256" key="9">
    <source>
        <dbReference type="ARBA" id="ARBA00022605"/>
    </source>
</evidence>
<dbReference type="InterPro" id="IPR050554">
    <property type="entry name" value="Met_Synthase/Corrinoid"/>
</dbReference>
<evidence type="ECO:0000259" key="27">
    <source>
        <dbReference type="PROSITE" id="PS50974"/>
    </source>
</evidence>
<evidence type="ECO:0000256" key="24">
    <source>
        <dbReference type="PROSITE-ProRule" id="PRU00333"/>
    </source>
</evidence>
<feature type="domain" description="AdoMet activation" evidence="27">
    <location>
        <begin position="930"/>
        <end position="1253"/>
    </location>
</feature>
<keyword evidence="8 21" id="KW-0489">Methyltransferase</keyword>
<dbReference type="PANTHER" id="PTHR45833">
    <property type="entry name" value="METHIONINE SYNTHASE"/>
    <property type="match status" value="1"/>
</dbReference>
<evidence type="ECO:0000259" key="29">
    <source>
        <dbReference type="PROSITE" id="PS51337"/>
    </source>
</evidence>
<dbReference type="PROSITE" id="PS51337">
    <property type="entry name" value="B12_BINDING_NTER"/>
    <property type="match status" value="1"/>
</dbReference>
<dbReference type="RefSeq" id="WP_156340785.1">
    <property type="nucleotide sequence ID" value="NZ_CACRSS010000002.1"/>
</dbReference>
<dbReference type="InterPro" id="IPR011005">
    <property type="entry name" value="Dihydropteroate_synth-like_sf"/>
</dbReference>
<feature type="binding site" evidence="23">
    <location>
        <position position="729"/>
    </location>
    <ligand>
        <name>methylcob(III)alamin</name>
        <dbReference type="ChEBI" id="CHEBI:28115"/>
    </ligand>
</feature>
<dbReference type="PROSITE" id="PS51332">
    <property type="entry name" value="B12_BINDING"/>
    <property type="match status" value="1"/>
</dbReference>
<feature type="domain" description="Hcy-binding" evidence="25">
    <location>
        <begin position="10"/>
        <end position="359"/>
    </location>
</feature>
<dbReference type="SUPFAM" id="SSF52242">
    <property type="entry name" value="Cobalamin (vitamin B12)-binding domain"/>
    <property type="match status" value="1"/>
</dbReference>
<dbReference type="SUPFAM" id="SSF82282">
    <property type="entry name" value="Homocysteine S-methyltransferase"/>
    <property type="match status" value="1"/>
</dbReference>
<feature type="domain" description="B12-binding N-terminal" evidence="29">
    <location>
        <begin position="685"/>
        <end position="779"/>
    </location>
</feature>
<evidence type="ECO:0000313" key="30">
    <source>
        <dbReference type="EMBL" id="VYS92840.1"/>
    </source>
</evidence>
<dbReference type="GO" id="GO:0005829">
    <property type="term" value="C:cytosol"/>
    <property type="evidence" value="ECO:0007669"/>
    <property type="project" value="TreeGrafter"/>
</dbReference>
<dbReference type="InterPro" id="IPR033706">
    <property type="entry name" value="Met_synthase_B12-bd"/>
</dbReference>
<evidence type="ECO:0000256" key="17">
    <source>
        <dbReference type="ARBA" id="ARBA00023285"/>
    </source>
</evidence>
<evidence type="ECO:0000256" key="15">
    <source>
        <dbReference type="ARBA" id="ARBA00022833"/>
    </source>
</evidence>
<evidence type="ECO:0000256" key="6">
    <source>
        <dbReference type="ARBA" id="ARBA00012032"/>
    </source>
</evidence>
<dbReference type="GO" id="GO:0032259">
    <property type="term" value="P:methylation"/>
    <property type="evidence" value="ECO:0007669"/>
    <property type="project" value="UniProtKB-KW"/>
</dbReference>
<dbReference type="InterPro" id="IPR036594">
    <property type="entry name" value="Meth_synthase_dom"/>
</dbReference>
<dbReference type="Gene3D" id="3.20.20.330">
    <property type="entry name" value="Homocysteine-binding-like domain"/>
    <property type="match status" value="1"/>
</dbReference>
<evidence type="ECO:0000256" key="8">
    <source>
        <dbReference type="ARBA" id="ARBA00022603"/>
    </source>
</evidence>
<dbReference type="GO" id="GO:0008270">
    <property type="term" value="F:zinc ion binding"/>
    <property type="evidence" value="ECO:0007669"/>
    <property type="project" value="UniProtKB-UniRule"/>
</dbReference>
<dbReference type="FunFam" id="1.10.1240.10:FF:000001">
    <property type="entry name" value="Methionine synthase"/>
    <property type="match status" value="1"/>
</dbReference>
<sequence>MTRASRIERLDYLKDQLRNRVVILDGAMGTNIQKFRLEEEDYRGERFADAARYPNDLKNNNDLLVLTRPEIILDIHRRFLDTGRADILETCTFGATSIGQHDYFWHRPEEGRRKDQEYFQEVVDSPELKALVRDLNMAASALARQACDEAEASDGRPRFVAGSIGPMPVTCSLSPDVNDPGFRAVNFRQLRQAYRDQVLALLEGGVDMLLVETIFDTLNAKAALFAIEEIFEEQPEAAVPVMVSVTLTDKAGRTLSGQTIEAFWNSIRHVRPFSVGINCALGPDLMRSFAEELSGLADCYVSIYANAGLPNPLSPTGYDLLPEDMARFMKEYASLGLLNIVGGCCGTTPEHIGAIAAAMEGEPPRIPASQEPALRLSGYEAYNHTREKNTLFVGERCNVAGSPKFARLIREGNYEEAVSIARQQVENGAVVLDFCFDDGLIDGPEAMVRFLNLVSAEPDIARVPFMVDSSKWEVLEAGLQCMQGKGIVNSISLKEGEEEFLKKAALIKKYGAAAVVMAFDEQGQASNYDDRVRIAKRAYDLLVERVQFPPEDIIFDPNVLTVGTGIAEHANYALDFFKAAGWISRNLPHTHISGGISNVSFAFRGNNPVREAMHSAFLYHATRQGLDMCIVNAGMLEVYDNIPKDRLELIEDVLLNRNPDATERLTDYAEKLAAEKTEDGKEKKPVLAWREQDVAKRLEYSLIKGITEFVDADTAEAFRELGSPLNVIEGPLMDGMKVVGQLFGDGKMFLPQVVKSARVMKQAVAWLTPYIEADSKGSSKTGKAVIATVKGDVHDIGKNIVGVVLGCNGFEMIDLGVMVHCDTILDRAEAEQADLVMLSGLITPSLEEMSHVAAEMERRGMTIPLMVGGATTSALHTALKIAPHYKGVVVHTVDASQVVPAAASLVSEKKDSYIAAVKARQEELRNRHENKPVRDLLPLKEARELRWKGAEGGYLPPVPARLGPVSIGSLHSSVSCGCCSDDPRYYVTVQELIEHIDWTPFFHAWELHGSWNRASQEFRTKDPSKAEAAAALYQDARDLLDQAVKENRYQARGVIGIFPANSTASHDDITVWTDESRNVPQAILLTQRQQLNKQGKTRLALADFIAPEGVKDYVGAMAVSIHGSRRWAKEWEARNDSYRALLVSSLADRLVEAFASIAHGKLRLLWNIPEESGVRPACGYPSQPDHQEKETVFGLLHAREEAGMNLTETWMMQPVSSVCALVFSHPESTYFSVGVTGEDQQKDYAARRQAAHS</sequence>